<dbReference type="EMBL" id="JAJJMN010000001">
    <property type="protein sequence ID" value="MCC9018166.1"/>
    <property type="molecule type" value="Genomic_DNA"/>
</dbReference>
<sequence>MKELKKIFVVIPFFILSCTGTQYVKSYEPINVFLEKEIIEKGGKYILQTDKASNAIVLRIFNGSEGSEHIADPHYYINDGLFVEKHWKRMYKRYINDTIKKYWKKEDFPKYEFILENSRDWPKLPYKSAKYLDYEVMIISEPMYYRNKRYIMFYLSTSYFSSGSSPQVVVMKKEKGKWIVDRTMWEEVFY</sequence>
<gene>
    <name evidence="1" type="ORF">LNQ34_10320</name>
</gene>
<evidence type="ECO:0000313" key="1">
    <source>
        <dbReference type="EMBL" id="MCC9018166.1"/>
    </source>
</evidence>
<reference evidence="1" key="1">
    <citation type="submission" date="2021-11" db="EMBL/GenBank/DDBJ databases">
        <title>Description of novel Flavobacterium species.</title>
        <authorList>
            <person name="Saticioglu I.B."/>
            <person name="Ay H."/>
            <person name="Altun S."/>
            <person name="Duman M."/>
        </authorList>
    </citation>
    <scope>NUCLEOTIDE SEQUENCE</scope>
    <source>
        <strain evidence="1">F-126</strain>
    </source>
</reference>
<protein>
    <recommendedName>
        <fullName evidence="3">Lipoprotein</fullName>
    </recommendedName>
</protein>
<comment type="caution">
    <text evidence="1">The sequence shown here is derived from an EMBL/GenBank/DDBJ whole genome shotgun (WGS) entry which is preliminary data.</text>
</comment>
<organism evidence="1 2">
    <name type="scientific">Flavobacterium lipolyticum</name>
    <dbReference type="NCBI Taxonomy" id="2893754"/>
    <lineage>
        <taxon>Bacteria</taxon>
        <taxon>Pseudomonadati</taxon>
        <taxon>Bacteroidota</taxon>
        <taxon>Flavobacteriia</taxon>
        <taxon>Flavobacteriales</taxon>
        <taxon>Flavobacteriaceae</taxon>
        <taxon>Flavobacterium</taxon>
    </lineage>
</organism>
<dbReference type="PROSITE" id="PS51257">
    <property type="entry name" value="PROKAR_LIPOPROTEIN"/>
    <property type="match status" value="1"/>
</dbReference>
<keyword evidence="2" id="KW-1185">Reference proteome</keyword>
<proteinExistence type="predicted"/>
<evidence type="ECO:0008006" key="3">
    <source>
        <dbReference type="Google" id="ProtNLM"/>
    </source>
</evidence>
<dbReference type="Proteomes" id="UP001430700">
    <property type="component" value="Unassembled WGS sequence"/>
</dbReference>
<accession>A0ABS8LZZ5</accession>
<evidence type="ECO:0000313" key="2">
    <source>
        <dbReference type="Proteomes" id="UP001430700"/>
    </source>
</evidence>
<name>A0ABS8LZZ5_9FLAO</name>
<dbReference type="RefSeq" id="WP_229999584.1">
    <property type="nucleotide sequence ID" value="NZ_JAJJMN010000001.1"/>
</dbReference>